<name>A0A1G5KRN7_9FIRM</name>
<dbReference type="NCBIfam" id="TIGR04223">
    <property type="entry name" value="quorum_AgrD"/>
    <property type="match status" value="1"/>
</dbReference>
<dbReference type="OrthoDB" id="1809626at2"/>
<protein>
    <submittedName>
        <fullName evidence="2">Cyclic lactone autoinducer peptide</fullName>
    </submittedName>
</protein>
<reference evidence="2 3" key="1">
    <citation type="submission" date="2016-10" db="EMBL/GenBank/DDBJ databases">
        <authorList>
            <person name="de Groot N.N."/>
        </authorList>
    </citation>
    <scope>NUCLEOTIDE SEQUENCE [LARGE SCALE GENOMIC DNA]</scope>
    <source>
        <strain evidence="2 3">DSM 18978</strain>
    </source>
</reference>
<evidence type="ECO:0000256" key="1">
    <source>
        <dbReference type="SAM" id="SignalP"/>
    </source>
</evidence>
<evidence type="ECO:0000313" key="3">
    <source>
        <dbReference type="Proteomes" id="UP000198636"/>
    </source>
</evidence>
<dbReference type="InterPro" id="IPR009229">
    <property type="entry name" value="AgrD"/>
</dbReference>
<gene>
    <name evidence="2" type="ORF">SAMN03080606_03726</name>
</gene>
<organism evidence="2 3">
    <name type="scientific">Alkaliphilus peptidifermentans DSM 18978</name>
    <dbReference type="NCBI Taxonomy" id="1120976"/>
    <lineage>
        <taxon>Bacteria</taxon>
        <taxon>Bacillati</taxon>
        <taxon>Bacillota</taxon>
        <taxon>Clostridia</taxon>
        <taxon>Peptostreptococcales</taxon>
        <taxon>Natronincolaceae</taxon>
        <taxon>Alkaliphilus</taxon>
    </lineage>
</organism>
<dbReference type="AlphaFoldDB" id="A0A1G5KRN7"/>
<sequence length="40" mass="4390">MKKRLLQAAITLLTFLALSNIASATSVMGYQPEIPQELLD</sequence>
<keyword evidence="1" id="KW-0732">Signal</keyword>
<feature type="signal peptide" evidence="1">
    <location>
        <begin position="1"/>
        <end position="24"/>
    </location>
</feature>
<dbReference type="Proteomes" id="UP000198636">
    <property type="component" value="Unassembled WGS sequence"/>
</dbReference>
<proteinExistence type="predicted"/>
<dbReference type="EMBL" id="FMUS01000030">
    <property type="protein sequence ID" value="SCZ03313.1"/>
    <property type="molecule type" value="Genomic_DNA"/>
</dbReference>
<evidence type="ECO:0000313" key="2">
    <source>
        <dbReference type="EMBL" id="SCZ03313.1"/>
    </source>
</evidence>
<accession>A0A1G5KRN7</accession>
<dbReference type="STRING" id="1120976.SAMN03080606_03726"/>
<feature type="chain" id="PRO_5011500264" evidence="1">
    <location>
        <begin position="25"/>
        <end position="40"/>
    </location>
</feature>
<dbReference type="RefSeq" id="WP_091546626.1">
    <property type="nucleotide sequence ID" value="NZ_FMUS01000030.1"/>
</dbReference>
<keyword evidence="3" id="KW-1185">Reference proteome</keyword>